<dbReference type="InterPro" id="IPR017938">
    <property type="entry name" value="Riboflavin_synthase-like_b-brl"/>
</dbReference>
<dbReference type="Gene3D" id="2.40.30.10">
    <property type="entry name" value="Translation factors"/>
    <property type="match status" value="1"/>
</dbReference>
<keyword evidence="5" id="KW-1185">Reference proteome</keyword>
<dbReference type="GeneID" id="34231435"/>
<keyword evidence="2" id="KW-0001">2Fe-2S</keyword>
<organism evidence="4 5">
    <name type="scientific">Acidovorax soli</name>
    <dbReference type="NCBI Taxonomy" id="592050"/>
    <lineage>
        <taxon>Bacteria</taxon>
        <taxon>Pseudomonadati</taxon>
        <taxon>Pseudomonadota</taxon>
        <taxon>Betaproteobacteria</taxon>
        <taxon>Burkholderiales</taxon>
        <taxon>Comamonadaceae</taxon>
        <taxon>Acidovorax</taxon>
    </lineage>
</organism>
<dbReference type="Proteomes" id="UP000199002">
    <property type="component" value="Unassembled WGS sequence"/>
</dbReference>
<evidence type="ECO:0000256" key="1">
    <source>
        <dbReference type="ARBA" id="ARBA00001974"/>
    </source>
</evidence>
<evidence type="ECO:0000256" key="2">
    <source>
        <dbReference type="ARBA" id="ARBA00022714"/>
    </source>
</evidence>
<dbReference type="InterPro" id="IPR001433">
    <property type="entry name" value="OxRdtase_FAD/NAD-bd"/>
</dbReference>
<dbReference type="Pfam" id="PF00970">
    <property type="entry name" value="FAD_binding_6"/>
    <property type="match status" value="1"/>
</dbReference>
<dbReference type="PROSITE" id="PS51384">
    <property type="entry name" value="FAD_FR"/>
    <property type="match status" value="1"/>
</dbReference>
<dbReference type="InterPro" id="IPR050415">
    <property type="entry name" value="MRET"/>
</dbReference>
<evidence type="ECO:0000313" key="4">
    <source>
        <dbReference type="EMBL" id="SEA93784.1"/>
    </source>
</evidence>
<dbReference type="InterPro" id="IPR008333">
    <property type="entry name" value="Cbr1-like_FAD-bd_dom"/>
</dbReference>
<dbReference type="STRING" id="592050.SAMN05421875_15111"/>
<keyword evidence="2" id="KW-0479">Metal-binding</keyword>
<dbReference type="Gene3D" id="3.40.50.80">
    <property type="entry name" value="Nucleotide-binding domain of ferredoxin-NADP reductase (FNR) module"/>
    <property type="match status" value="1"/>
</dbReference>
<evidence type="ECO:0000259" key="3">
    <source>
        <dbReference type="PROSITE" id="PS51384"/>
    </source>
</evidence>
<protein>
    <submittedName>
        <fullName evidence="4">Ferredoxin-NADP reductase</fullName>
    </submittedName>
</protein>
<proteinExistence type="predicted"/>
<dbReference type="AlphaFoldDB" id="A0A1H4F8Z9"/>
<dbReference type="InterPro" id="IPR017927">
    <property type="entry name" value="FAD-bd_FR_type"/>
</dbReference>
<dbReference type="GO" id="GO:0051537">
    <property type="term" value="F:2 iron, 2 sulfur cluster binding"/>
    <property type="evidence" value="ECO:0007669"/>
    <property type="project" value="UniProtKB-KW"/>
</dbReference>
<dbReference type="PRINTS" id="PR00406">
    <property type="entry name" value="CYTB5RDTASE"/>
</dbReference>
<dbReference type="GO" id="GO:0016491">
    <property type="term" value="F:oxidoreductase activity"/>
    <property type="evidence" value="ECO:0007669"/>
    <property type="project" value="InterPro"/>
</dbReference>
<evidence type="ECO:0000313" key="5">
    <source>
        <dbReference type="Proteomes" id="UP000199002"/>
    </source>
</evidence>
<dbReference type="InterPro" id="IPR039261">
    <property type="entry name" value="FNR_nucleotide-bd"/>
</dbReference>
<feature type="domain" description="FAD-binding FR-type" evidence="3">
    <location>
        <begin position="8"/>
        <end position="109"/>
    </location>
</feature>
<dbReference type="EMBL" id="FNQJ01000051">
    <property type="protein sequence ID" value="SEA93784.1"/>
    <property type="molecule type" value="Genomic_DNA"/>
</dbReference>
<keyword evidence="2" id="KW-0411">Iron-sulfur</keyword>
<reference evidence="5" key="1">
    <citation type="submission" date="2016-10" db="EMBL/GenBank/DDBJ databases">
        <authorList>
            <person name="Varghese N."/>
            <person name="Submissions S."/>
        </authorList>
    </citation>
    <scope>NUCLEOTIDE SEQUENCE [LARGE SCALE GENOMIC DNA]</scope>
    <source>
        <strain evidence="5">DSM 25157</strain>
    </source>
</reference>
<sequence length="262" mass="28029">MLPNEHQGPWRNAKIERISQLTPRIKSFFLDVSALASRRAGQHIDVRLTAPDGYAAQRSYSIASAPRADNVEIIIEKLQDGEVSPFFHDIAEVGESIEVRGPLGGHFVWGPADGGPLLLIAGGSGIAPLMAMVRAWAADPAEVVAPTGAMAELPPVPMPVLLVCSARTPADLPFHAELLELEAARPDFTFIAVTTREPPPRPTDLGRRLDAAAIANVLARWVHTPRHVYVCGANRFVEAVANGLVDAGVPAAHIKTERYGGA</sequence>
<name>A0A1H4F8Z9_9BURK</name>
<dbReference type="SUPFAM" id="SSF63380">
    <property type="entry name" value="Riboflavin synthase domain-like"/>
    <property type="match status" value="1"/>
</dbReference>
<dbReference type="RefSeq" id="WP_092701388.1">
    <property type="nucleotide sequence ID" value="NZ_FNQJ01000051.1"/>
</dbReference>
<comment type="cofactor">
    <cofactor evidence="1">
        <name>FAD</name>
        <dbReference type="ChEBI" id="CHEBI:57692"/>
    </cofactor>
</comment>
<dbReference type="SUPFAM" id="SSF52343">
    <property type="entry name" value="Ferredoxin reductase-like, C-terminal NADP-linked domain"/>
    <property type="match status" value="1"/>
</dbReference>
<dbReference type="Pfam" id="PF00175">
    <property type="entry name" value="NAD_binding_1"/>
    <property type="match status" value="1"/>
</dbReference>
<dbReference type="PANTHER" id="PTHR47354:SF5">
    <property type="entry name" value="PROTEIN RFBI"/>
    <property type="match status" value="1"/>
</dbReference>
<gene>
    <name evidence="4" type="ORF">SAMN05421875_15111</name>
</gene>
<accession>A0A1H4F8Z9</accession>
<keyword evidence="2" id="KW-0408">Iron</keyword>
<dbReference type="PANTHER" id="PTHR47354">
    <property type="entry name" value="NADH OXIDOREDUCTASE HCR"/>
    <property type="match status" value="1"/>
</dbReference>